<reference evidence="2" key="1">
    <citation type="journal article" date="2019" name="Int. J. Syst. Evol. Microbiol.">
        <title>The Global Catalogue of Microorganisms (GCM) 10K type strain sequencing project: providing services to taxonomists for standard genome sequencing and annotation.</title>
        <authorList>
            <consortium name="The Broad Institute Genomics Platform"/>
            <consortium name="The Broad Institute Genome Sequencing Center for Infectious Disease"/>
            <person name="Wu L."/>
            <person name="Ma J."/>
        </authorList>
    </citation>
    <scope>NUCLEOTIDE SEQUENCE [LARGE SCALE GENOMIC DNA]</scope>
    <source>
        <strain evidence="2">JCM 4586</strain>
    </source>
</reference>
<dbReference type="EMBL" id="BMUT01000004">
    <property type="protein sequence ID" value="GGX78387.1"/>
    <property type="molecule type" value="Genomic_DNA"/>
</dbReference>
<protein>
    <submittedName>
        <fullName evidence="1">Uncharacterized protein</fullName>
    </submittedName>
</protein>
<name>A0ABQ2YD36_9ACTN</name>
<dbReference type="Proteomes" id="UP000659223">
    <property type="component" value="Unassembled WGS sequence"/>
</dbReference>
<keyword evidence="2" id="KW-1185">Reference proteome</keyword>
<comment type="caution">
    <text evidence="1">The sequence shown here is derived from an EMBL/GenBank/DDBJ whole genome shotgun (WGS) entry which is preliminary data.</text>
</comment>
<organism evidence="1 2">
    <name type="scientific">Streptomyces hiroshimensis</name>
    <dbReference type="NCBI Taxonomy" id="66424"/>
    <lineage>
        <taxon>Bacteria</taxon>
        <taxon>Bacillati</taxon>
        <taxon>Actinomycetota</taxon>
        <taxon>Actinomycetes</taxon>
        <taxon>Kitasatosporales</taxon>
        <taxon>Streptomycetaceae</taxon>
        <taxon>Streptomyces</taxon>
    </lineage>
</organism>
<gene>
    <name evidence="1" type="ORF">GCM10010324_24910</name>
</gene>
<sequence>MWSLREASACPERALGSPFPTRPGRVARAAIRDGVQVFKRYGFPAVVAALLVLAPVGAASAAEPSAVGGGSIETPLGIENLVFDKGIPLNVKDAFAAGIGNQLDHVVPGVGQYVDGPGSLL</sequence>
<evidence type="ECO:0000313" key="2">
    <source>
        <dbReference type="Proteomes" id="UP000659223"/>
    </source>
</evidence>
<evidence type="ECO:0000313" key="1">
    <source>
        <dbReference type="EMBL" id="GGX78387.1"/>
    </source>
</evidence>
<proteinExistence type="predicted"/>
<accession>A0ABQ2YD36</accession>